<organism evidence="1 2">
    <name type="scientific">Diphasiastrum complanatum</name>
    <name type="common">Issler's clubmoss</name>
    <name type="synonym">Lycopodium complanatum</name>
    <dbReference type="NCBI Taxonomy" id="34168"/>
    <lineage>
        <taxon>Eukaryota</taxon>
        <taxon>Viridiplantae</taxon>
        <taxon>Streptophyta</taxon>
        <taxon>Embryophyta</taxon>
        <taxon>Tracheophyta</taxon>
        <taxon>Lycopodiopsida</taxon>
        <taxon>Lycopodiales</taxon>
        <taxon>Lycopodiaceae</taxon>
        <taxon>Lycopodioideae</taxon>
        <taxon>Diphasiastrum</taxon>
    </lineage>
</organism>
<gene>
    <name evidence="1" type="ORF">O6H91_20G008600</name>
</gene>
<accession>A0ACC2ANS0</accession>
<dbReference type="Proteomes" id="UP001162992">
    <property type="component" value="Chromosome 20"/>
</dbReference>
<proteinExistence type="predicted"/>
<sequence length="262" mass="28499">MTTSTDVGVIGSGSSAATEEVVAGLLQHFVAEIHSGSASRRSLLQSNSDTSDSGSKPFDVQIVITLAILLCVMICVVALHSLVRYMTGYRQWVGDDCSVDNRVVQVESLGSEKTETDYMSVISFGTYKSPLQSLDESSECAICLGEFGRGEEQRVLPNCKHSFHSQCIAMWLCAHTSCPTCRDEIVTRPQTPASTWSGAFSGEEGMLRSDIIAFRRSPRLISSPAFRSSSLFTMLAEDGGRAPTMLFAEALSPSPYDYDLHR</sequence>
<reference evidence="2" key="1">
    <citation type="journal article" date="2024" name="Proc. Natl. Acad. Sci. U.S.A.">
        <title>Extraordinary preservation of gene collinearity over three hundred million years revealed in homosporous lycophytes.</title>
        <authorList>
            <person name="Li C."/>
            <person name="Wickell D."/>
            <person name="Kuo L.Y."/>
            <person name="Chen X."/>
            <person name="Nie B."/>
            <person name="Liao X."/>
            <person name="Peng D."/>
            <person name="Ji J."/>
            <person name="Jenkins J."/>
            <person name="Williams M."/>
            <person name="Shu S."/>
            <person name="Plott C."/>
            <person name="Barry K."/>
            <person name="Rajasekar S."/>
            <person name="Grimwood J."/>
            <person name="Han X."/>
            <person name="Sun S."/>
            <person name="Hou Z."/>
            <person name="He W."/>
            <person name="Dai G."/>
            <person name="Sun C."/>
            <person name="Schmutz J."/>
            <person name="Leebens-Mack J.H."/>
            <person name="Li F.W."/>
            <person name="Wang L."/>
        </authorList>
    </citation>
    <scope>NUCLEOTIDE SEQUENCE [LARGE SCALE GENOMIC DNA]</scope>
    <source>
        <strain evidence="2">cv. PW_Plant_1</strain>
    </source>
</reference>
<evidence type="ECO:0000313" key="2">
    <source>
        <dbReference type="Proteomes" id="UP001162992"/>
    </source>
</evidence>
<protein>
    <submittedName>
        <fullName evidence="1">Uncharacterized protein</fullName>
    </submittedName>
</protein>
<name>A0ACC2ANS0_DIPCM</name>
<keyword evidence="2" id="KW-1185">Reference proteome</keyword>
<evidence type="ECO:0000313" key="1">
    <source>
        <dbReference type="EMBL" id="KAJ7518792.1"/>
    </source>
</evidence>
<comment type="caution">
    <text evidence="1">The sequence shown here is derived from an EMBL/GenBank/DDBJ whole genome shotgun (WGS) entry which is preliminary data.</text>
</comment>
<dbReference type="EMBL" id="CM055111">
    <property type="protein sequence ID" value="KAJ7518792.1"/>
    <property type="molecule type" value="Genomic_DNA"/>
</dbReference>